<feature type="compositionally biased region" description="Basic and acidic residues" evidence="2">
    <location>
        <begin position="217"/>
        <end position="237"/>
    </location>
</feature>
<evidence type="ECO:0000313" key="4">
    <source>
        <dbReference type="EMBL" id="CAL8139656.1"/>
    </source>
</evidence>
<comment type="caution">
    <text evidence="4">The sequence shown here is derived from an EMBL/GenBank/DDBJ whole genome shotgun (WGS) entry which is preliminary data.</text>
</comment>
<dbReference type="EMBL" id="CAXLJM020000129">
    <property type="protein sequence ID" value="CAL8139656.1"/>
    <property type="molecule type" value="Genomic_DNA"/>
</dbReference>
<feature type="compositionally biased region" description="Basic and acidic residues" evidence="2">
    <location>
        <begin position="357"/>
        <end position="368"/>
    </location>
</feature>
<dbReference type="Proteomes" id="UP001642540">
    <property type="component" value="Unassembled WGS sequence"/>
</dbReference>
<feature type="compositionally biased region" description="Polar residues" evidence="2">
    <location>
        <begin position="238"/>
        <end position="248"/>
    </location>
</feature>
<dbReference type="SMART" id="SM00355">
    <property type="entry name" value="ZnF_C2H2"/>
    <property type="match status" value="1"/>
</dbReference>
<organism evidence="4 5">
    <name type="scientific">Orchesella dallaii</name>
    <dbReference type="NCBI Taxonomy" id="48710"/>
    <lineage>
        <taxon>Eukaryota</taxon>
        <taxon>Metazoa</taxon>
        <taxon>Ecdysozoa</taxon>
        <taxon>Arthropoda</taxon>
        <taxon>Hexapoda</taxon>
        <taxon>Collembola</taxon>
        <taxon>Entomobryomorpha</taxon>
        <taxon>Entomobryoidea</taxon>
        <taxon>Orchesellidae</taxon>
        <taxon>Orchesellinae</taxon>
        <taxon>Orchesella</taxon>
    </lineage>
</organism>
<feature type="compositionally biased region" description="Basic and acidic residues" evidence="2">
    <location>
        <begin position="383"/>
        <end position="403"/>
    </location>
</feature>
<sequence length="455" mass="51223">MICLDTRGLCFLCYKSCDDSISSENLGSVDGDESFDSGRTSDQDDSDGESHFYNGSSDSNSKNYGGIATQTNLFCKNLFRVLDFQPQDQHKYADKKRKISKHNDKQLQICTDCLRIASNVCEICHEINSLQLLLNWKLMRIRDTMRAADKAPSRSSAFKNVFKCAKESKSSQSESPKADRRLPQEEFNEIQSLRKNIIHKCTERLQNAKPKVFLTRLKQDNQKENPEELQGKSRDQNDQNNCSGLHINTTDKTKDDVNLNKCETIDHSPQSALDKYNCSKCSKSFSKEKSLLSHLKKHPNGGSKDEKEQICCDEFITTEAAVLEAGSLKSIADTGESDSLLELPVEVETNTATPECSKPHDQVEKSNSEQEEEEEPPPVPIEIDTKLAQKKESDNDEDFRPSDVDADDISSDECGLLESNFSTEKKEGRKRKKKANVKTSSYGVKDGRTSKKLKL</sequence>
<accession>A0ABP1RZV7</accession>
<evidence type="ECO:0000313" key="5">
    <source>
        <dbReference type="Proteomes" id="UP001642540"/>
    </source>
</evidence>
<gene>
    <name evidence="4" type="ORF">ODALV1_LOCUS27932</name>
</gene>
<evidence type="ECO:0000259" key="3">
    <source>
        <dbReference type="PROSITE" id="PS50157"/>
    </source>
</evidence>
<keyword evidence="1" id="KW-0863">Zinc-finger</keyword>
<feature type="region of interest" description="Disordered" evidence="2">
    <location>
        <begin position="215"/>
        <end position="249"/>
    </location>
</feature>
<protein>
    <recommendedName>
        <fullName evidence="3">C2H2-type domain-containing protein</fullName>
    </recommendedName>
</protein>
<dbReference type="PROSITE" id="PS50157">
    <property type="entry name" value="ZINC_FINGER_C2H2_2"/>
    <property type="match status" value="1"/>
</dbReference>
<dbReference type="PROSITE" id="PS00028">
    <property type="entry name" value="ZINC_FINGER_C2H2_1"/>
    <property type="match status" value="1"/>
</dbReference>
<feature type="domain" description="C2H2-type" evidence="3">
    <location>
        <begin position="276"/>
        <end position="298"/>
    </location>
</feature>
<evidence type="ECO:0000256" key="2">
    <source>
        <dbReference type="SAM" id="MobiDB-lite"/>
    </source>
</evidence>
<proteinExistence type="predicted"/>
<keyword evidence="1" id="KW-0862">Zinc</keyword>
<evidence type="ECO:0000256" key="1">
    <source>
        <dbReference type="PROSITE-ProRule" id="PRU00042"/>
    </source>
</evidence>
<keyword evidence="5" id="KW-1185">Reference proteome</keyword>
<dbReference type="InterPro" id="IPR013087">
    <property type="entry name" value="Znf_C2H2_type"/>
</dbReference>
<dbReference type="Gene3D" id="3.30.160.60">
    <property type="entry name" value="Classic Zinc Finger"/>
    <property type="match status" value="1"/>
</dbReference>
<feature type="region of interest" description="Disordered" evidence="2">
    <location>
        <begin position="349"/>
        <end position="455"/>
    </location>
</feature>
<name>A0ABP1RZV7_9HEXA</name>
<keyword evidence="1" id="KW-0479">Metal-binding</keyword>
<reference evidence="4 5" key="1">
    <citation type="submission" date="2024-08" db="EMBL/GenBank/DDBJ databases">
        <authorList>
            <person name="Cucini C."/>
            <person name="Frati F."/>
        </authorList>
    </citation>
    <scope>NUCLEOTIDE SEQUENCE [LARGE SCALE GENOMIC DNA]</scope>
</reference>
<feature type="region of interest" description="Disordered" evidence="2">
    <location>
        <begin position="28"/>
        <end position="57"/>
    </location>
</feature>